<evidence type="ECO:0000256" key="4">
    <source>
        <dbReference type="ARBA" id="ARBA00022801"/>
    </source>
</evidence>
<evidence type="ECO:0000256" key="2">
    <source>
        <dbReference type="ARBA" id="ARBA00022723"/>
    </source>
</evidence>
<dbReference type="RefSeq" id="WP_117950450.1">
    <property type="nucleotide sequence ID" value="NZ_JBBMEZ010000009.1"/>
</dbReference>
<reference evidence="11 12" key="1">
    <citation type="submission" date="2024-03" db="EMBL/GenBank/DDBJ databases">
        <title>Human intestinal bacterial collection.</title>
        <authorList>
            <person name="Pauvert C."/>
            <person name="Hitch T.C.A."/>
            <person name="Clavel T."/>
        </authorList>
    </citation>
    <scope>NUCLEOTIDE SEQUENCE [LARGE SCALE GENOMIC DNA]</scope>
    <source>
        <strain evidence="11 12">CLA-JM-H38</strain>
    </source>
</reference>
<dbReference type="HAMAP" id="MF_01470">
    <property type="entry name" value="Cas1"/>
    <property type="match status" value="1"/>
</dbReference>
<evidence type="ECO:0000256" key="6">
    <source>
        <dbReference type="ARBA" id="ARBA00023118"/>
    </source>
</evidence>
<dbReference type="GO" id="GO:0004519">
    <property type="term" value="F:endonuclease activity"/>
    <property type="evidence" value="ECO:0007669"/>
    <property type="project" value="UniProtKB-KW"/>
</dbReference>
<sequence>MSWRTVVITKTSKLDYSMGHLVVRDVESTVKVHISEISVLVIESTAVSVTAALLCELIKKKVKVIFCDEKHNPLSELTPYYGSHDCSLKIKRQIAWNETVKQCVWTQIVAEKIKNQAKVLEIYKLPQSSMLMGYIDELELNDKSNREGHAAKVYFNALFGKSFSRNDECPINAALNYGYSIVLSVFNREITANGYLTQLGLFHDNMFNQYNLSCDLMEPFRPFVDIAVKDMNPQKFEKEEKISIFNLLNDEFKIDGRTQTFINAVKIYCKSVFDAIEECDTSLIRFAGK</sequence>
<keyword evidence="12" id="KW-1185">Reference proteome</keyword>
<comment type="cofactor">
    <cofactor evidence="10">
        <name>Mg(2+)</name>
        <dbReference type="ChEBI" id="CHEBI:18420"/>
    </cofactor>
    <cofactor evidence="10">
        <name>Mn(2+)</name>
        <dbReference type="ChEBI" id="CHEBI:29035"/>
    </cofactor>
</comment>
<dbReference type="Pfam" id="PF01867">
    <property type="entry name" value="Cas_Cas1"/>
    <property type="match status" value="1"/>
</dbReference>
<dbReference type="PANTHER" id="PTHR34353:SF2">
    <property type="entry name" value="CRISPR-ASSOCIATED ENDONUCLEASE CAS1 1"/>
    <property type="match status" value="1"/>
</dbReference>
<keyword evidence="7 10" id="KW-0238">DNA-binding</keyword>
<dbReference type="InterPro" id="IPR042211">
    <property type="entry name" value="CRISPR-assoc_Cas1_N"/>
</dbReference>
<evidence type="ECO:0000256" key="8">
    <source>
        <dbReference type="ARBA" id="ARBA00023211"/>
    </source>
</evidence>
<proteinExistence type="inferred from homology"/>
<keyword evidence="2 10" id="KW-0479">Metal-binding</keyword>
<dbReference type="EC" id="3.1.-.-" evidence="10"/>
<dbReference type="Gene3D" id="3.100.10.20">
    <property type="entry name" value="CRISPR-associated endonuclease Cas1, N-terminal domain"/>
    <property type="match status" value="1"/>
</dbReference>
<keyword evidence="8 10" id="KW-0464">Manganese</keyword>
<dbReference type="InterPro" id="IPR002729">
    <property type="entry name" value="CRISPR-assoc_Cas1"/>
</dbReference>
<dbReference type="CDD" id="cd09720">
    <property type="entry name" value="Cas1_II"/>
    <property type="match status" value="1"/>
</dbReference>
<evidence type="ECO:0000256" key="3">
    <source>
        <dbReference type="ARBA" id="ARBA00022759"/>
    </source>
</evidence>
<accession>A0ABV1F8E0</accession>
<evidence type="ECO:0000256" key="10">
    <source>
        <dbReference type="HAMAP-Rule" id="MF_01470"/>
    </source>
</evidence>
<keyword evidence="5 10" id="KW-0460">Magnesium</keyword>
<comment type="caution">
    <text evidence="11">The sequence shown here is derived from an EMBL/GenBank/DDBJ whole genome shotgun (WGS) entry which is preliminary data.</text>
</comment>
<gene>
    <name evidence="10 11" type="primary">cas1</name>
    <name evidence="11" type="ORF">WMO39_04730</name>
</gene>
<name>A0ABV1F8E0_9FIRM</name>
<dbReference type="NCBIfam" id="TIGR00287">
    <property type="entry name" value="cas1"/>
    <property type="match status" value="1"/>
</dbReference>
<dbReference type="PANTHER" id="PTHR34353">
    <property type="entry name" value="CRISPR-ASSOCIATED ENDONUCLEASE CAS1 1"/>
    <property type="match status" value="1"/>
</dbReference>
<comment type="function">
    <text evidence="10">CRISPR (clustered regularly interspaced short palindromic repeat), is an adaptive immune system that provides protection against mobile genetic elements (viruses, transposable elements and conjugative plasmids). CRISPR clusters contain spacers, sequences complementary to antecedent mobile elements, and target invading nucleic acids. CRISPR clusters are transcribed and processed into CRISPR RNA (crRNA). Acts as a dsDNA endonuclease. Involved in the integration of spacer DNA into the CRISPR cassette.</text>
</comment>
<feature type="binding site" evidence="10">
    <location>
        <position position="203"/>
    </location>
    <ligand>
        <name>Mn(2+)</name>
        <dbReference type="ChEBI" id="CHEBI:29035"/>
    </ligand>
</feature>
<feature type="binding site" evidence="10">
    <location>
        <position position="147"/>
    </location>
    <ligand>
        <name>Mn(2+)</name>
        <dbReference type="ChEBI" id="CHEBI:29035"/>
    </ligand>
</feature>
<dbReference type="InterPro" id="IPR019855">
    <property type="entry name" value="CRISPR-assoc_Cas1_NMENI"/>
</dbReference>
<evidence type="ECO:0000256" key="9">
    <source>
        <dbReference type="ARBA" id="ARBA00038592"/>
    </source>
</evidence>
<comment type="subunit">
    <text evidence="9 10">Homodimer, forms a heterotetramer with a Cas2 homodimer.</text>
</comment>
<keyword evidence="6 10" id="KW-0051">Antiviral defense</keyword>
<keyword evidence="1 10" id="KW-0540">Nuclease</keyword>
<keyword evidence="4 10" id="KW-0378">Hydrolase</keyword>
<dbReference type="Proteomes" id="UP001490816">
    <property type="component" value="Unassembled WGS sequence"/>
</dbReference>
<evidence type="ECO:0000313" key="11">
    <source>
        <dbReference type="EMBL" id="MEQ2469638.1"/>
    </source>
</evidence>
<evidence type="ECO:0000256" key="1">
    <source>
        <dbReference type="ARBA" id="ARBA00022722"/>
    </source>
</evidence>
<evidence type="ECO:0000256" key="5">
    <source>
        <dbReference type="ARBA" id="ARBA00022842"/>
    </source>
</evidence>
<dbReference type="InterPro" id="IPR050646">
    <property type="entry name" value="Cas1"/>
</dbReference>
<keyword evidence="3 10" id="KW-0255">Endonuclease</keyword>
<dbReference type="Gene3D" id="1.20.120.920">
    <property type="entry name" value="CRISPR-associated endonuclease Cas1, C-terminal domain"/>
    <property type="match status" value="1"/>
</dbReference>
<organism evidence="11 12">
    <name type="scientific">Ruminococcoides intestinale</name>
    <dbReference type="NCBI Taxonomy" id="3133162"/>
    <lineage>
        <taxon>Bacteria</taxon>
        <taxon>Bacillati</taxon>
        <taxon>Bacillota</taxon>
        <taxon>Clostridia</taxon>
        <taxon>Eubacteriales</taxon>
        <taxon>Oscillospiraceae</taxon>
        <taxon>Ruminococcoides</taxon>
    </lineage>
</organism>
<dbReference type="EMBL" id="JBBMEZ010000009">
    <property type="protein sequence ID" value="MEQ2469638.1"/>
    <property type="molecule type" value="Genomic_DNA"/>
</dbReference>
<dbReference type="InterPro" id="IPR042206">
    <property type="entry name" value="CRISPR-assoc_Cas1_C"/>
</dbReference>
<evidence type="ECO:0000256" key="7">
    <source>
        <dbReference type="ARBA" id="ARBA00023125"/>
    </source>
</evidence>
<evidence type="ECO:0000313" key="12">
    <source>
        <dbReference type="Proteomes" id="UP001490816"/>
    </source>
</evidence>
<dbReference type="NCBIfam" id="TIGR03639">
    <property type="entry name" value="cas1_NMENI"/>
    <property type="match status" value="1"/>
</dbReference>
<feature type="binding site" evidence="10">
    <location>
        <position position="218"/>
    </location>
    <ligand>
        <name>Mn(2+)</name>
        <dbReference type="ChEBI" id="CHEBI:29035"/>
    </ligand>
</feature>
<protein>
    <recommendedName>
        <fullName evidence="10">CRISPR-associated endonuclease Cas1</fullName>
        <ecNumber evidence="10">3.1.-.-</ecNumber>
    </recommendedName>
</protein>
<comment type="similarity">
    <text evidence="10">Belongs to the CRISPR-associated endonuclease Cas1 family.</text>
</comment>